<dbReference type="InterPro" id="IPR013786">
    <property type="entry name" value="AcylCoA_DH/ox_N"/>
</dbReference>
<dbReference type="KEGG" id="sfug:CNQ36_00845"/>
<dbReference type="Gene3D" id="1.20.140.10">
    <property type="entry name" value="Butyryl-CoA Dehydrogenase, subunit A, domain 3"/>
    <property type="match status" value="1"/>
</dbReference>
<dbReference type="Gene3D" id="1.10.540.10">
    <property type="entry name" value="Acyl-CoA dehydrogenase/oxidase, N-terminal domain"/>
    <property type="match status" value="1"/>
</dbReference>
<keyword evidence="3" id="KW-0285">Flavoprotein</keyword>
<dbReference type="InterPro" id="IPR037069">
    <property type="entry name" value="AcylCoA_DH/ox_N_sf"/>
</dbReference>
<dbReference type="InterPro" id="IPR036250">
    <property type="entry name" value="AcylCo_DH-like_C"/>
</dbReference>
<dbReference type="SUPFAM" id="SSF47203">
    <property type="entry name" value="Acyl-CoA dehydrogenase C-terminal domain-like"/>
    <property type="match status" value="1"/>
</dbReference>
<feature type="domain" description="Acyl-CoA dehydrogenase/oxidase N-terminal" evidence="6">
    <location>
        <begin position="11"/>
        <end position="89"/>
    </location>
</feature>
<evidence type="ECO:0000256" key="3">
    <source>
        <dbReference type="ARBA" id="ARBA00022630"/>
    </source>
</evidence>
<dbReference type="GO" id="GO:0003995">
    <property type="term" value="F:acyl-CoA dehydrogenase activity"/>
    <property type="evidence" value="ECO:0007669"/>
    <property type="project" value="InterPro"/>
</dbReference>
<sequence>MSWHGPALDSDQRDLMAMLDAFAADHDLVLTDEPEAVARLTAELVELGVWTLGTAEEHGGGGADRTTTVIALERLGRTWPALGWACAQAHAAIDVLASDERCADLVGRVHAGTAAVAVVDAGSAHVRLTRSGTTLSGSVDRIDAAAEAPHLLVLADEDRALLIDPAALTYRPLRRTGLGGALTRSADVEAGVAEVTELTGVDVPAAQVRLRLGAAAVAAGTAAAAADTAAAYSAGRQQFGDALTALPTVRQSLLAQASGSAIALAAAVAVADDPVRSLSAAREACDGAITVAAAALQSHGGYGYLAEYPAERYLRDAVSLRAAADLQGAAVTTARTLVGLAPGTSLRKDG</sequence>
<accession>A0A494UG66</accession>
<name>A0A494UG66_9ACTN</name>
<dbReference type="EMBL" id="CP023407">
    <property type="protein sequence ID" value="AYL34102.1"/>
    <property type="molecule type" value="Genomic_DNA"/>
</dbReference>
<dbReference type="Proteomes" id="UP000282170">
    <property type="component" value="Chromosome"/>
</dbReference>
<evidence type="ECO:0000259" key="5">
    <source>
        <dbReference type="Pfam" id="PF00441"/>
    </source>
</evidence>
<evidence type="ECO:0000256" key="4">
    <source>
        <dbReference type="ARBA" id="ARBA00022827"/>
    </source>
</evidence>
<evidence type="ECO:0000256" key="1">
    <source>
        <dbReference type="ARBA" id="ARBA00001974"/>
    </source>
</evidence>
<dbReference type="AlphaFoldDB" id="A0A494UG66"/>
<evidence type="ECO:0000259" key="6">
    <source>
        <dbReference type="Pfam" id="PF02771"/>
    </source>
</evidence>
<evidence type="ECO:0000256" key="2">
    <source>
        <dbReference type="ARBA" id="ARBA00009347"/>
    </source>
</evidence>
<dbReference type="Pfam" id="PF00441">
    <property type="entry name" value="Acyl-CoA_dh_1"/>
    <property type="match status" value="1"/>
</dbReference>
<reference evidence="7 8" key="1">
    <citation type="submission" date="2017-09" db="EMBL/GenBank/DDBJ databases">
        <authorList>
            <person name="Zhang H."/>
            <person name="Hu S."/>
            <person name="Xu J."/>
            <person name="He Z."/>
        </authorList>
    </citation>
    <scope>NUCLEOTIDE SEQUENCE [LARGE SCALE GENOMIC DNA]</scope>
    <source>
        <strain evidence="7 8">TXX3120</strain>
    </source>
</reference>
<dbReference type="InterPro" id="IPR009075">
    <property type="entry name" value="AcylCo_DH/oxidase_C"/>
</dbReference>
<comment type="cofactor">
    <cofactor evidence="1">
        <name>FAD</name>
        <dbReference type="ChEBI" id="CHEBI:57692"/>
    </cofactor>
</comment>
<gene>
    <name evidence="7" type="ORF">CNQ36_00845</name>
</gene>
<dbReference type="PANTHER" id="PTHR43884">
    <property type="entry name" value="ACYL-COA DEHYDROGENASE"/>
    <property type="match status" value="1"/>
</dbReference>
<comment type="similarity">
    <text evidence="2">Belongs to the acyl-CoA dehydrogenase family.</text>
</comment>
<dbReference type="PANTHER" id="PTHR43884:SF12">
    <property type="entry name" value="ISOVALERYL-COA DEHYDROGENASE, MITOCHONDRIAL-RELATED"/>
    <property type="match status" value="1"/>
</dbReference>
<dbReference type="GeneID" id="93881317"/>
<dbReference type="GO" id="GO:0050660">
    <property type="term" value="F:flavin adenine dinucleotide binding"/>
    <property type="evidence" value="ECO:0007669"/>
    <property type="project" value="InterPro"/>
</dbReference>
<dbReference type="InterPro" id="IPR009100">
    <property type="entry name" value="AcylCoA_DH/oxidase_NM_dom_sf"/>
</dbReference>
<organism evidence="7 8">
    <name type="scientific">Streptomyces fungicidicus</name>
    <dbReference type="NCBI Taxonomy" id="68203"/>
    <lineage>
        <taxon>Bacteria</taxon>
        <taxon>Bacillati</taxon>
        <taxon>Actinomycetota</taxon>
        <taxon>Actinomycetes</taxon>
        <taxon>Kitasatosporales</taxon>
        <taxon>Streptomycetaceae</taxon>
        <taxon>Streptomyces</taxon>
    </lineage>
</organism>
<dbReference type="SUPFAM" id="SSF56645">
    <property type="entry name" value="Acyl-CoA dehydrogenase NM domain-like"/>
    <property type="match status" value="1"/>
</dbReference>
<keyword evidence="4" id="KW-0274">FAD</keyword>
<evidence type="ECO:0000313" key="7">
    <source>
        <dbReference type="EMBL" id="AYL34102.1"/>
    </source>
</evidence>
<evidence type="ECO:0000313" key="8">
    <source>
        <dbReference type="Proteomes" id="UP000282170"/>
    </source>
</evidence>
<protein>
    <submittedName>
        <fullName evidence="7">Acyl-CoA dehydrogenase</fullName>
    </submittedName>
</protein>
<dbReference type="RefSeq" id="WP_004936592.1">
    <property type="nucleotide sequence ID" value="NZ_CP023407.1"/>
</dbReference>
<dbReference type="Pfam" id="PF02771">
    <property type="entry name" value="Acyl-CoA_dh_N"/>
    <property type="match status" value="1"/>
</dbReference>
<dbReference type="InterPro" id="IPR006089">
    <property type="entry name" value="Acyl-CoA_DH_CS"/>
</dbReference>
<feature type="domain" description="Acyl-CoA dehydrogenase/oxidase C-terminal" evidence="5">
    <location>
        <begin position="211"/>
        <end position="321"/>
    </location>
</feature>
<dbReference type="PROSITE" id="PS00073">
    <property type="entry name" value="ACYL_COA_DH_2"/>
    <property type="match status" value="1"/>
</dbReference>
<proteinExistence type="inferred from homology"/>
<keyword evidence="8" id="KW-1185">Reference proteome</keyword>